<dbReference type="Proteomes" id="UP000015105">
    <property type="component" value="Chromosome 5D"/>
</dbReference>
<proteinExistence type="predicted"/>
<dbReference type="EnsemblPlants" id="AET5Gv20012200.1">
    <property type="protein sequence ID" value="AET5Gv20012200.1"/>
    <property type="gene ID" value="AET5Gv20012200"/>
</dbReference>
<name>A0A453JF70_AEGTS</name>
<dbReference type="Gramene" id="AET5Gv20012200.1">
    <property type="protein sequence ID" value="AET5Gv20012200.1"/>
    <property type="gene ID" value="AET5Gv20012200"/>
</dbReference>
<evidence type="ECO:0000313" key="1">
    <source>
        <dbReference type="EnsemblPlants" id="AET5Gv20012200.1"/>
    </source>
</evidence>
<accession>A0A453JF70</accession>
<reference evidence="1" key="5">
    <citation type="journal article" date="2021" name="G3 (Bethesda)">
        <title>Aegilops tauschii genome assembly Aet v5.0 features greater sequence contiguity and improved annotation.</title>
        <authorList>
            <person name="Wang L."/>
            <person name="Zhu T."/>
            <person name="Rodriguez J.C."/>
            <person name="Deal K.R."/>
            <person name="Dubcovsky J."/>
            <person name="McGuire P.E."/>
            <person name="Lux T."/>
            <person name="Spannagl M."/>
            <person name="Mayer K.F.X."/>
            <person name="Baldrich P."/>
            <person name="Meyers B.C."/>
            <person name="Huo N."/>
            <person name="Gu Y.Q."/>
            <person name="Zhou H."/>
            <person name="Devos K.M."/>
            <person name="Bennetzen J.L."/>
            <person name="Unver T."/>
            <person name="Budak H."/>
            <person name="Gulick P.J."/>
            <person name="Galiba G."/>
            <person name="Kalapos B."/>
            <person name="Nelson D.R."/>
            <person name="Li P."/>
            <person name="You F.M."/>
            <person name="Luo M.C."/>
            <person name="Dvorak J."/>
        </authorList>
    </citation>
    <scope>NUCLEOTIDE SEQUENCE [LARGE SCALE GENOMIC DNA]</scope>
    <source>
        <strain evidence="1">cv. AL8/78</strain>
    </source>
</reference>
<evidence type="ECO:0008006" key="3">
    <source>
        <dbReference type="Google" id="ProtNLM"/>
    </source>
</evidence>
<dbReference type="PANTHER" id="PTHR36480">
    <property type="entry name" value="OS06G0118900 PROTEIN-RELATED"/>
    <property type="match status" value="1"/>
</dbReference>
<sequence>MPIHTPSRNKWSAKRIVLVAMLGTLVAVAVAAVVSMSLSPPHIYFSVEDATIQPAPSNGQNLYAFYNFTLVANNTSRRSSVHYSALSAEIWQNVTLWFPAEVDTPAVVGKQQPPGGLTRVRGWAEFYEYDRATKPSDIVVGDWPNSTVVVVAKVWFKFSLARTRPYNVRVTCAPVNFRDKTTYTACMD</sequence>
<reference evidence="2" key="2">
    <citation type="journal article" date="2017" name="Nat. Plants">
        <title>The Aegilops tauschii genome reveals multiple impacts of transposons.</title>
        <authorList>
            <person name="Zhao G."/>
            <person name="Zou C."/>
            <person name="Li K."/>
            <person name="Wang K."/>
            <person name="Li T."/>
            <person name="Gao L."/>
            <person name="Zhang X."/>
            <person name="Wang H."/>
            <person name="Yang Z."/>
            <person name="Liu X."/>
            <person name="Jiang W."/>
            <person name="Mao L."/>
            <person name="Kong X."/>
            <person name="Jiao Y."/>
            <person name="Jia J."/>
        </authorList>
    </citation>
    <scope>NUCLEOTIDE SEQUENCE [LARGE SCALE GENOMIC DNA]</scope>
    <source>
        <strain evidence="2">cv. AL8/78</strain>
    </source>
</reference>
<reference evidence="2" key="1">
    <citation type="journal article" date="2014" name="Science">
        <title>Ancient hybridizations among the ancestral genomes of bread wheat.</title>
        <authorList>
            <consortium name="International Wheat Genome Sequencing Consortium,"/>
            <person name="Marcussen T."/>
            <person name="Sandve S.R."/>
            <person name="Heier L."/>
            <person name="Spannagl M."/>
            <person name="Pfeifer M."/>
            <person name="Jakobsen K.S."/>
            <person name="Wulff B.B."/>
            <person name="Steuernagel B."/>
            <person name="Mayer K.F."/>
            <person name="Olsen O.A."/>
        </authorList>
    </citation>
    <scope>NUCLEOTIDE SEQUENCE [LARGE SCALE GENOMIC DNA]</scope>
    <source>
        <strain evidence="2">cv. AL8/78</strain>
    </source>
</reference>
<evidence type="ECO:0000313" key="2">
    <source>
        <dbReference type="Proteomes" id="UP000015105"/>
    </source>
</evidence>
<reference evidence="1" key="4">
    <citation type="submission" date="2019-03" db="UniProtKB">
        <authorList>
            <consortium name="EnsemblPlants"/>
        </authorList>
    </citation>
    <scope>IDENTIFICATION</scope>
</reference>
<dbReference type="PANTHER" id="PTHR36480:SF5">
    <property type="entry name" value="LATE EMBRYOGENESIS ABUNDANT PROTEIN LEA-2 SUBGROUP DOMAIN-CONTAINING PROTEIN"/>
    <property type="match status" value="1"/>
</dbReference>
<keyword evidence="2" id="KW-1185">Reference proteome</keyword>
<reference evidence="1" key="3">
    <citation type="journal article" date="2017" name="Nature">
        <title>Genome sequence of the progenitor of the wheat D genome Aegilops tauschii.</title>
        <authorList>
            <person name="Luo M.C."/>
            <person name="Gu Y.Q."/>
            <person name="Puiu D."/>
            <person name="Wang H."/>
            <person name="Twardziok S.O."/>
            <person name="Deal K.R."/>
            <person name="Huo N."/>
            <person name="Zhu T."/>
            <person name="Wang L."/>
            <person name="Wang Y."/>
            <person name="McGuire P.E."/>
            <person name="Liu S."/>
            <person name="Long H."/>
            <person name="Ramasamy R.K."/>
            <person name="Rodriguez J.C."/>
            <person name="Van S.L."/>
            <person name="Yuan L."/>
            <person name="Wang Z."/>
            <person name="Xia Z."/>
            <person name="Xiao L."/>
            <person name="Anderson O.D."/>
            <person name="Ouyang S."/>
            <person name="Liang Y."/>
            <person name="Zimin A.V."/>
            <person name="Pertea G."/>
            <person name="Qi P."/>
            <person name="Bennetzen J.L."/>
            <person name="Dai X."/>
            <person name="Dawson M.W."/>
            <person name="Muller H.G."/>
            <person name="Kugler K."/>
            <person name="Rivarola-Duarte L."/>
            <person name="Spannagl M."/>
            <person name="Mayer K.F.X."/>
            <person name="Lu F.H."/>
            <person name="Bevan M.W."/>
            <person name="Leroy P."/>
            <person name="Li P."/>
            <person name="You F.M."/>
            <person name="Sun Q."/>
            <person name="Liu Z."/>
            <person name="Lyons E."/>
            <person name="Wicker T."/>
            <person name="Salzberg S.L."/>
            <person name="Devos K.M."/>
            <person name="Dvorak J."/>
        </authorList>
    </citation>
    <scope>NUCLEOTIDE SEQUENCE [LARGE SCALE GENOMIC DNA]</scope>
    <source>
        <strain evidence="1">cv. AL8/78</strain>
    </source>
</reference>
<organism evidence="1 2">
    <name type="scientific">Aegilops tauschii subsp. strangulata</name>
    <name type="common">Goatgrass</name>
    <dbReference type="NCBI Taxonomy" id="200361"/>
    <lineage>
        <taxon>Eukaryota</taxon>
        <taxon>Viridiplantae</taxon>
        <taxon>Streptophyta</taxon>
        <taxon>Embryophyta</taxon>
        <taxon>Tracheophyta</taxon>
        <taxon>Spermatophyta</taxon>
        <taxon>Magnoliopsida</taxon>
        <taxon>Liliopsida</taxon>
        <taxon>Poales</taxon>
        <taxon>Poaceae</taxon>
        <taxon>BOP clade</taxon>
        <taxon>Pooideae</taxon>
        <taxon>Triticodae</taxon>
        <taxon>Triticeae</taxon>
        <taxon>Triticinae</taxon>
        <taxon>Aegilops</taxon>
    </lineage>
</organism>
<dbReference type="AlphaFoldDB" id="A0A453JF70"/>
<protein>
    <recommendedName>
        <fullName evidence="3">Late embryogenesis abundant protein LEA-2 subgroup domain-containing protein</fullName>
    </recommendedName>
</protein>